<feature type="domain" description="Ryanodine receptor Ryr" evidence="1">
    <location>
        <begin position="59"/>
        <end position="104"/>
    </location>
</feature>
<dbReference type="Gene3D" id="6.20.350.10">
    <property type="match status" value="1"/>
</dbReference>
<reference evidence="2" key="1">
    <citation type="submission" date="2022-06" db="EMBL/GenBank/DDBJ databases">
        <title>Sequencing the genomes of 1000 actinobacteria strains.</title>
        <authorList>
            <person name="Klenk H.-P."/>
        </authorList>
    </citation>
    <scope>NUCLEOTIDE SEQUENCE</scope>
    <source>
        <strain evidence="2">DSM 46694</strain>
    </source>
</reference>
<gene>
    <name evidence="2" type="ORF">HD597_010074</name>
</gene>
<sequence length="116" mass="13187">MKRIVMPTDWIAHICHEANRAIQLITEDPSPSPHWDEAPHWQRVSAIAGVEEAQRGATPEQLHEAWCEHKRAEGWTYGPDKDPDAKTHPCLVPYDQLPVEQRVKDAVFHAIVGALR</sequence>
<comment type="caution">
    <text evidence="2">The sequence shown here is derived from an EMBL/GenBank/DDBJ whole genome shotgun (WGS) entry which is preliminary data.</text>
</comment>
<name>A0A9X2K817_9ACTN</name>
<proteinExistence type="predicted"/>
<evidence type="ECO:0000259" key="1">
    <source>
        <dbReference type="Pfam" id="PF02026"/>
    </source>
</evidence>
<dbReference type="EMBL" id="JAMZEB010000002">
    <property type="protein sequence ID" value="MCP2363054.1"/>
    <property type="molecule type" value="Genomic_DNA"/>
</dbReference>
<dbReference type="RefSeq" id="WP_253754354.1">
    <property type="nucleotide sequence ID" value="NZ_BAABKA010000023.1"/>
</dbReference>
<protein>
    <recommendedName>
        <fullName evidence="1">Ryanodine receptor Ryr domain-containing protein</fullName>
    </recommendedName>
</protein>
<dbReference type="Pfam" id="PF02026">
    <property type="entry name" value="RyR"/>
    <property type="match status" value="1"/>
</dbReference>
<keyword evidence="3" id="KW-1185">Reference proteome</keyword>
<accession>A0A9X2K817</accession>
<dbReference type="InterPro" id="IPR003032">
    <property type="entry name" value="Ryanodine_rcpt"/>
</dbReference>
<evidence type="ECO:0000313" key="3">
    <source>
        <dbReference type="Proteomes" id="UP001139648"/>
    </source>
</evidence>
<dbReference type="Proteomes" id="UP001139648">
    <property type="component" value="Unassembled WGS sequence"/>
</dbReference>
<evidence type="ECO:0000313" key="2">
    <source>
        <dbReference type="EMBL" id="MCP2363054.1"/>
    </source>
</evidence>
<organism evidence="2 3">
    <name type="scientific">Nonomuraea thailandensis</name>
    <dbReference type="NCBI Taxonomy" id="1188745"/>
    <lineage>
        <taxon>Bacteria</taxon>
        <taxon>Bacillati</taxon>
        <taxon>Actinomycetota</taxon>
        <taxon>Actinomycetes</taxon>
        <taxon>Streptosporangiales</taxon>
        <taxon>Streptosporangiaceae</taxon>
        <taxon>Nonomuraea</taxon>
    </lineage>
</organism>
<dbReference type="AlphaFoldDB" id="A0A9X2K817"/>